<gene>
    <name evidence="3" type="ORF">L211DRAFT_867423</name>
</gene>
<feature type="region of interest" description="Disordered" evidence="1">
    <location>
        <begin position="540"/>
        <end position="567"/>
    </location>
</feature>
<evidence type="ECO:0000256" key="2">
    <source>
        <dbReference type="SAM" id="SignalP"/>
    </source>
</evidence>
<evidence type="ECO:0000256" key="1">
    <source>
        <dbReference type="SAM" id="MobiDB-lite"/>
    </source>
</evidence>
<protein>
    <submittedName>
        <fullName evidence="3">Uncharacterized protein</fullName>
    </submittedName>
</protein>
<keyword evidence="2" id="KW-0732">Signal</keyword>
<accession>A0A3N4M3R6</accession>
<dbReference type="AlphaFoldDB" id="A0A3N4M3R6"/>
<evidence type="ECO:0000313" key="4">
    <source>
        <dbReference type="Proteomes" id="UP000267821"/>
    </source>
</evidence>
<sequence>MPQLTFGFILLLLFTLSAVSAHPTPSPDAKNVVRENSLTQGAISKFASNGPENPAEDGEEDTDVQLKVEKDEHKEEQETEGEQVVNFGVDNDSNKESKDEVKVVVEINSEVDIENNNKEGQSKGSSEAKFEVGVKADNNCDEGDSDGEVEVIVEEAEEPCDEERDGKDVCSAPETEKSYQREPSYEYEQEEARYGFKFEPEFEEEEAIFFHHLPSESDRHPASVRFNRHESSCYQYFYAKHESYPRAQFPQPEDGLPKCLTRPTELLHQYSPQEEKPKSYRPGFRIVSVNVTQSQPQPAEAPLTHTLVHPSPLPQVEIHPIDATKAEQEQEQGKQEENPHACELQELEQPENQRLEQGEENIGAIVNSQSTENIFGKRSAEPKRLPAHHVMEKHLKLAEASPHLLGIEGVDQFKDIWENNLPYPIDGSPMRVGGPIRKRSAGRESRVVEQRQKENELRQAYGKPIKATAQRPEYKEKDIGLQEIKDEKNSLSELSKIGYKLDLGKTDEEIALEQEQELQQQITQQQHRESCNSDACLGNAERKREKEHMRHGDAGLLVQLFPSQRQN</sequence>
<dbReference type="InParanoid" id="A0A3N4M3R6"/>
<feature type="signal peptide" evidence="2">
    <location>
        <begin position="1"/>
        <end position="21"/>
    </location>
</feature>
<feature type="compositionally biased region" description="Acidic residues" evidence="1">
    <location>
        <begin position="54"/>
        <end position="63"/>
    </location>
</feature>
<dbReference type="OrthoDB" id="5390048at2759"/>
<feature type="compositionally biased region" description="Basic and acidic residues" evidence="1">
    <location>
        <begin position="164"/>
        <end position="186"/>
    </location>
</feature>
<dbReference type="EMBL" id="ML121539">
    <property type="protein sequence ID" value="RPB24955.1"/>
    <property type="molecule type" value="Genomic_DNA"/>
</dbReference>
<evidence type="ECO:0000313" key="3">
    <source>
        <dbReference type="EMBL" id="RPB24955.1"/>
    </source>
</evidence>
<keyword evidence="4" id="KW-1185">Reference proteome</keyword>
<name>A0A3N4M3R6_9PEZI</name>
<feature type="region of interest" description="Disordered" evidence="1">
    <location>
        <begin position="44"/>
        <end position="100"/>
    </location>
</feature>
<feature type="chain" id="PRO_5018117541" evidence="2">
    <location>
        <begin position="22"/>
        <end position="567"/>
    </location>
</feature>
<feature type="compositionally biased region" description="Basic and acidic residues" evidence="1">
    <location>
        <begin position="64"/>
        <end position="76"/>
    </location>
</feature>
<reference evidence="3 4" key="1">
    <citation type="journal article" date="2018" name="Nat. Ecol. Evol.">
        <title>Pezizomycetes genomes reveal the molecular basis of ectomycorrhizal truffle lifestyle.</title>
        <authorList>
            <person name="Murat C."/>
            <person name="Payen T."/>
            <person name="Noel B."/>
            <person name="Kuo A."/>
            <person name="Morin E."/>
            <person name="Chen J."/>
            <person name="Kohler A."/>
            <person name="Krizsan K."/>
            <person name="Balestrini R."/>
            <person name="Da Silva C."/>
            <person name="Montanini B."/>
            <person name="Hainaut M."/>
            <person name="Levati E."/>
            <person name="Barry K.W."/>
            <person name="Belfiori B."/>
            <person name="Cichocki N."/>
            <person name="Clum A."/>
            <person name="Dockter R.B."/>
            <person name="Fauchery L."/>
            <person name="Guy J."/>
            <person name="Iotti M."/>
            <person name="Le Tacon F."/>
            <person name="Lindquist E.A."/>
            <person name="Lipzen A."/>
            <person name="Malagnac F."/>
            <person name="Mello A."/>
            <person name="Molinier V."/>
            <person name="Miyauchi S."/>
            <person name="Poulain J."/>
            <person name="Riccioni C."/>
            <person name="Rubini A."/>
            <person name="Sitrit Y."/>
            <person name="Splivallo R."/>
            <person name="Traeger S."/>
            <person name="Wang M."/>
            <person name="Zifcakova L."/>
            <person name="Wipf D."/>
            <person name="Zambonelli A."/>
            <person name="Paolocci F."/>
            <person name="Nowrousian M."/>
            <person name="Ottonello S."/>
            <person name="Baldrian P."/>
            <person name="Spatafora J.W."/>
            <person name="Henrissat B."/>
            <person name="Nagy L.G."/>
            <person name="Aury J.M."/>
            <person name="Wincker P."/>
            <person name="Grigoriev I.V."/>
            <person name="Bonfante P."/>
            <person name="Martin F.M."/>
        </authorList>
    </citation>
    <scope>NUCLEOTIDE SEQUENCE [LARGE SCALE GENOMIC DNA]</scope>
    <source>
        <strain evidence="3 4">ATCC MYA-4762</strain>
    </source>
</reference>
<feature type="compositionally biased region" description="Basic and acidic residues" evidence="1">
    <location>
        <begin position="540"/>
        <end position="553"/>
    </location>
</feature>
<organism evidence="3 4">
    <name type="scientific">Terfezia boudieri ATCC MYA-4762</name>
    <dbReference type="NCBI Taxonomy" id="1051890"/>
    <lineage>
        <taxon>Eukaryota</taxon>
        <taxon>Fungi</taxon>
        <taxon>Dikarya</taxon>
        <taxon>Ascomycota</taxon>
        <taxon>Pezizomycotina</taxon>
        <taxon>Pezizomycetes</taxon>
        <taxon>Pezizales</taxon>
        <taxon>Pezizaceae</taxon>
        <taxon>Terfezia</taxon>
    </lineage>
</organism>
<proteinExistence type="predicted"/>
<dbReference type="Proteomes" id="UP000267821">
    <property type="component" value="Unassembled WGS sequence"/>
</dbReference>
<feature type="region of interest" description="Disordered" evidence="1">
    <location>
        <begin position="157"/>
        <end position="186"/>
    </location>
</feature>